<organism evidence="2 3">
    <name type="scientific">Oculimacula yallundae</name>
    <dbReference type="NCBI Taxonomy" id="86028"/>
    <lineage>
        <taxon>Eukaryota</taxon>
        <taxon>Fungi</taxon>
        <taxon>Dikarya</taxon>
        <taxon>Ascomycota</taxon>
        <taxon>Pezizomycotina</taxon>
        <taxon>Leotiomycetes</taxon>
        <taxon>Helotiales</taxon>
        <taxon>Ploettnerulaceae</taxon>
        <taxon>Oculimacula</taxon>
    </lineage>
</organism>
<dbReference type="Proteomes" id="UP001595075">
    <property type="component" value="Unassembled WGS sequence"/>
</dbReference>
<comment type="caution">
    <text evidence="2">The sequence shown here is derived from an EMBL/GenBank/DDBJ whole genome shotgun (WGS) entry which is preliminary data.</text>
</comment>
<accession>A0ABR4CK93</accession>
<evidence type="ECO:0000313" key="3">
    <source>
        <dbReference type="Proteomes" id="UP001595075"/>
    </source>
</evidence>
<dbReference type="EMBL" id="JAZHXI010000007">
    <property type="protein sequence ID" value="KAL2069646.1"/>
    <property type="molecule type" value="Genomic_DNA"/>
</dbReference>
<name>A0ABR4CK93_9HELO</name>
<feature type="compositionally biased region" description="Basic and acidic residues" evidence="1">
    <location>
        <begin position="54"/>
        <end position="69"/>
    </location>
</feature>
<feature type="region of interest" description="Disordered" evidence="1">
    <location>
        <begin position="54"/>
        <end position="80"/>
    </location>
</feature>
<reference evidence="2 3" key="1">
    <citation type="journal article" date="2024" name="Commun. Biol.">
        <title>Comparative genomic analysis of thermophilic fungi reveals convergent evolutionary adaptations and gene losses.</title>
        <authorList>
            <person name="Steindorff A.S."/>
            <person name="Aguilar-Pontes M.V."/>
            <person name="Robinson A.J."/>
            <person name="Andreopoulos B."/>
            <person name="LaButti K."/>
            <person name="Kuo A."/>
            <person name="Mondo S."/>
            <person name="Riley R."/>
            <person name="Otillar R."/>
            <person name="Haridas S."/>
            <person name="Lipzen A."/>
            <person name="Grimwood J."/>
            <person name="Schmutz J."/>
            <person name="Clum A."/>
            <person name="Reid I.D."/>
            <person name="Moisan M.C."/>
            <person name="Butler G."/>
            <person name="Nguyen T.T.M."/>
            <person name="Dewar K."/>
            <person name="Conant G."/>
            <person name="Drula E."/>
            <person name="Henrissat B."/>
            <person name="Hansel C."/>
            <person name="Singer S."/>
            <person name="Hutchinson M.I."/>
            <person name="de Vries R.P."/>
            <person name="Natvig D.O."/>
            <person name="Powell A.J."/>
            <person name="Tsang A."/>
            <person name="Grigoriev I.V."/>
        </authorList>
    </citation>
    <scope>NUCLEOTIDE SEQUENCE [LARGE SCALE GENOMIC DNA]</scope>
    <source>
        <strain evidence="2 3">CBS 494.80</strain>
    </source>
</reference>
<proteinExistence type="predicted"/>
<gene>
    <name evidence="2" type="ORF">VTL71DRAFT_14325</name>
</gene>
<evidence type="ECO:0000313" key="2">
    <source>
        <dbReference type="EMBL" id="KAL2069646.1"/>
    </source>
</evidence>
<sequence length="80" mass="8849">MSCKGSGPLLPSLETEELDGEIAGKLKAPKRVQCDPPRKGPSFVPDRISEVIKQKPERSSMNNKHHENSKCCPHPCRGKQ</sequence>
<protein>
    <submittedName>
        <fullName evidence="2">Uncharacterized protein</fullName>
    </submittedName>
</protein>
<keyword evidence="3" id="KW-1185">Reference proteome</keyword>
<evidence type="ECO:0000256" key="1">
    <source>
        <dbReference type="SAM" id="MobiDB-lite"/>
    </source>
</evidence>